<feature type="transmembrane region" description="Helical" evidence="11">
    <location>
        <begin position="807"/>
        <end position="834"/>
    </location>
</feature>
<feature type="compositionally biased region" description="Low complexity" evidence="10">
    <location>
        <begin position="909"/>
        <end position="926"/>
    </location>
</feature>
<feature type="transmembrane region" description="Helical" evidence="11">
    <location>
        <begin position="1400"/>
        <end position="1424"/>
    </location>
</feature>
<keyword evidence="3" id="KW-1003">Cell membrane</keyword>
<feature type="region of interest" description="Disordered" evidence="10">
    <location>
        <begin position="309"/>
        <end position="504"/>
    </location>
</feature>
<feature type="compositionally biased region" description="Low complexity" evidence="10">
    <location>
        <begin position="398"/>
        <end position="415"/>
    </location>
</feature>
<dbReference type="EC" id="2.4.1.16" evidence="2"/>
<keyword evidence="8 11" id="KW-0472">Membrane</keyword>
<dbReference type="Proteomes" id="UP000193411">
    <property type="component" value="Unassembled WGS sequence"/>
</dbReference>
<dbReference type="Pfam" id="PF22997">
    <property type="entry name" value="CHS4"/>
    <property type="match status" value="1"/>
</dbReference>
<dbReference type="GO" id="GO:0005886">
    <property type="term" value="C:plasma membrane"/>
    <property type="evidence" value="ECO:0007669"/>
    <property type="project" value="UniProtKB-SubCell"/>
</dbReference>
<keyword evidence="14" id="KW-1185">Reference proteome</keyword>
<feature type="transmembrane region" description="Helical" evidence="11">
    <location>
        <begin position="1346"/>
        <end position="1368"/>
    </location>
</feature>
<dbReference type="EMBL" id="MCFL01000133">
    <property type="protein sequence ID" value="ORZ29707.1"/>
    <property type="molecule type" value="Genomic_DNA"/>
</dbReference>
<evidence type="ECO:0000256" key="4">
    <source>
        <dbReference type="ARBA" id="ARBA00022676"/>
    </source>
</evidence>
<dbReference type="GO" id="GO:0030428">
    <property type="term" value="C:cell septum"/>
    <property type="evidence" value="ECO:0007669"/>
    <property type="project" value="TreeGrafter"/>
</dbReference>
<evidence type="ECO:0000256" key="3">
    <source>
        <dbReference type="ARBA" id="ARBA00022475"/>
    </source>
</evidence>
<feature type="compositionally biased region" description="Polar residues" evidence="10">
    <location>
        <begin position="954"/>
        <end position="968"/>
    </location>
</feature>
<evidence type="ECO:0000313" key="14">
    <source>
        <dbReference type="Proteomes" id="UP000193411"/>
    </source>
</evidence>
<comment type="caution">
    <text evidence="13">The sequence shown here is derived from an EMBL/GenBank/DDBJ whole genome shotgun (WGS) entry which is preliminary data.</text>
</comment>
<dbReference type="STRING" id="765915.A0A1Y2H560"/>
<dbReference type="PANTHER" id="PTHR22914">
    <property type="entry name" value="CHITIN SYNTHASE"/>
    <property type="match status" value="1"/>
</dbReference>
<dbReference type="PANTHER" id="PTHR22914:SF16">
    <property type="entry name" value="CHITIN SYNTHASE 3"/>
    <property type="match status" value="1"/>
</dbReference>
<feature type="transmembrane region" description="Helical" evidence="11">
    <location>
        <begin position="1374"/>
        <end position="1393"/>
    </location>
</feature>
<proteinExistence type="predicted"/>
<feature type="compositionally biased region" description="Gly residues" evidence="10">
    <location>
        <begin position="864"/>
        <end position="884"/>
    </location>
</feature>
<evidence type="ECO:0000256" key="2">
    <source>
        <dbReference type="ARBA" id="ARBA00012543"/>
    </source>
</evidence>
<evidence type="ECO:0000256" key="9">
    <source>
        <dbReference type="ARBA" id="ARBA00023180"/>
    </source>
</evidence>
<sequence length="1515" mass="165646">MTSSPAQPTFVASPTLVPDAMHSLDPESPVGDAGPSSAAPASSSARKQRDRGTTDGKEKRSKKDKSSSKDKDKDKDPAQREARRAERERRKAARRSVTSVADSAAGGINDSDSVVPPTPLTPVTPTSLLGGGAGGPQQPRTRTVSGSSAELDADESVPLAVSNSNANRRISRALSAISQQDVMSYGGNAYASGNAHAVQSTLAASNGQATPRTPVFPPTASAAQARRHSQLIAPPSGADDNLPLSVHRQSMILQEENLPIAVAQKRRSMYSDHRTNSVASFADLLSQHSATHGGGLSSATLTGGSGGVAPPMYAAPTPGAFTPRSPSGSTFGQQGAYPMQQFSSGGSQRGSMVLSPSAKPRKGSAQAHLPPPPMPQPQPQLSTFQQITRKLSGRRARGPPTASSSNSGSNHGGTHFADIESQGSNTGFQRKRSLVRRDRAQHHGRTPSGQQAYQGTAHHPHRATLNGMRGNPDGPPGGGGGPNSPVPLPPNISRRPITLPREKDYSRPETACRKAWVVFSKIITFYAVSPLLAACGMPDPHVQQAWREKMALCTIIALLMAALAFLTFAFNAVLCQPSSTRLDSTKIGNGFVIVNGFALDVTNYNHNFQSSANNNFGQFPFWEMYGESQSRQNRDLSFMFQNQYAGLPECVSLFGPQYIRLDEYLFPCTIGAVAEDKGARKFGKYPASYCHKDTALLRSDVSDFTAKGKRRQLFVPWDQLENTQNDYLAFNGQVIDLSIIYRLKKPVNWSNLNGVNFEQVFKRYKNKDATMFMSSNATMSDAGKCLTKIARVGSLDSSTMGCIASDVVLWVSLLVILSLVLSRFFMAIIFRWVLAPKLGRRLTEEEKRGMLLMRNARERDAGLFGGSSVGGGNGNGNGSIGGTRPGSYMSAVISGTPGDRRSVWSQYDSTQQPPAFTSSPTSSPAPGVGFSDTISTLTGAPVPDSPKTNPAFGNETTSSQRSSTSFDIQRSPRMMPLREPDLTKEEVMHTILLVTCYSEDEHGIRTTLDSLAATHYMDTHKLLFVIADGIIMGAGNEKSTPEIIVSMMEKDPTFPEVPKPYSYVAIADGAKRHNMAAVHAGYYNYEGHRVPMVVVVKCGGPEEKDLPKPGNRGKRDSQIVLMSFLQKVMFDERMTPLEYDLFQKIHKVARVTPDVYEMVLMVDADTKVAPDSVERMVACFARDHTVMGLCGETQIENKFGSWVTMIQVFEYYISHHLAKAFESVFGGVTCLPGCFCAYRIKTPKGEHRRHWVPILANPDIVDQYQENVVETLHEKNLFLLDVPEAQDALVPQATCETTVPDQFSVLLSQRRRWINSTIHNLMELVLVKDLCGTFCISMQFVIAIELFGTLVLPAAICFTIYLVVISFFSDPVPIIPLLLLAAILGLPGLLIVFTTRKWQFLFWMVIYLLSLPVWNFILPTYAFWHFDDFSWGATRVVQGGKDGHDDDDGEFDSSKIIMKRYAEWEQIKQRAIAQALEAAAHQHQQAYRRAAQAQMQQYYGVDNQLVRSNGLEYTA</sequence>
<organism evidence="13 14">
    <name type="scientific">Catenaria anguillulae PL171</name>
    <dbReference type="NCBI Taxonomy" id="765915"/>
    <lineage>
        <taxon>Eukaryota</taxon>
        <taxon>Fungi</taxon>
        <taxon>Fungi incertae sedis</taxon>
        <taxon>Blastocladiomycota</taxon>
        <taxon>Blastocladiomycetes</taxon>
        <taxon>Blastocladiales</taxon>
        <taxon>Catenariaceae</taxon>
        <taxon>Catenaria</taxon>
    </lineage>
</organism>
<feature type="compositionally biased region" description="Polar residues" evidence="10">
    <location>
        <begin position="1"/>
        <end position="12"/>
    </location>
</feature>
<evidence type="ECO:0000259" key="12">
    <source>
        <dbReference type="Pfam" id="PF22997"/>
    </source>
</evidence>
<keyword evidence="6 11" id="KW-0812">Transmembrane</keyword>
<feature type="transmembrane region" description="Helical" evidence="11">
    <location>
        <begin position="515"/>
        <end position="538"/>
    </location>
</feature>
<protein>
    <recommendedName>
        <fullName evidence="2">chitin synthase</fullName>
        <ecNumber evidence="2">2.4.1.16</ecNumber>
    </recommendedName>
</protein>
<keyword evidence="5" id="KW-0808">Transferase</keyword>
<dbReference type="OrthoDB" id="370884at2759"/>
<feature type="domain" description="Chitin synthase 4-like" evidence="12">
    <location>
        <begin position="715"/>
        <end position="794"/>
    </location>
</feature>
<evidence type="ECO:0000313" key="13">
    <source>
        <dbReference type="EMBL" id="ORZ29707.1"/>
    </source>
</evidence>
<dbReference type="Pfam" id="PF03142">
    <property type="entry name" value="Chitin_synth_2"/>
    <property type="match status" value="1"/>
</dbReference>
<comment type="subcellular location">
    <subcellularLocation>
        <location evidence="1">Cell membrane</location>
        <topology evidence="1">Multi-pass membrane protein</topology>
    </subcellularLocation>
</comment>
<keyword evidence="4" id="KW-0328">Glycosyltransferase</keyword>
<feature type="compositionally biased region" description="Polar residues" evidence="10">
    <location>
        <begin position="138"/>
        <end position="148"/>
    </location>
</feature>
<accession>A0A1Y2H560</accession>
<dbReference type="InterPro" id="IPR054295">
    <property type="entry name" value="CHS4-like_dom"/>
</dbReference>
<evidence type="ECO:0000256" key="8">
    <source>
        <dbReference type="ARBA" id="ARBA00023136"/>
    </source>
</evidence>
<feature type="compositionally biased region" description="Basic residues" evidence="10">
    <location>
        <begin position="429"/>
        <end position="445"/>
    </location>
</feature>
<feature type="compositionally biased region" description="Pro residues" evidence="10">
    <location>
        <begin position="369"/>
        <end position="378"/>
    </location>
</feature>
<dbReference type="InterPro" id="IPR004835">
    <property type="entry name" value="Chitin_synth"/>
</dbReference>
<feature type="region of interest" description="Disordered" evidence="10">
    <location>
        <begin position="864"/>
        <end position="973"/>
    </location>
</feature>
<dbReference type="SUPFAM" id="SSF53448">
    <property type="entry name" value="Nucleotide-diphospho-sugar transferases"/>
    <property type="match status" value="1"/>
</dbReference>
<dbReference type="InterPro" id="IPR029044">
    <property type="entry name" value="Nucleotide-diphossugar_trans"/>
</dbReference>
<evidence type="ECO:0000256" key="5">
    <source>
        <dbReference type="ARBA" id="ARBA00022679"/>
    </source>
</evidence>
<feature type="compositionally biased region" description="Basic and acidic residues" evidence="10">
    <location>
        <begin position="64"/>
        <end position="89"/>
    </location>
</feature>
<gene>
    <name evidence="13" type="ORF">BCR44DRAFT_1524235</name>
</gene>
<name>A0A1Y2H560_9FUNG</name>
<feature type="transmembrane region" description="Helical" evidence="11">
    <location>
        <begin position="550"/>
        <end position="574"/>
    </location>
</feature>
<feature type="compositionally biased region" description="Low complexity" evidence="10">
    <location>
        <begin position="340"/>
        <end position="351"/>
    </location>
</feature>
<reference evidence="13 14" key="1">
    <citation type="submission" date="2016-07" db="EMBL/GenBank/DDBJ databases">
        <title>Pervasive Adenine N6-methylation of Active Genes in Fungi.</title>
        <authorList>
            <consortium name="DOE Joint Genome Institute"/>
            <person name="Mondo S.J."/>
            <person name="Dannebaum R.O."/>
            <person name="Kuo R.C."/>
            <person name="Labutti K."/>
            <person name="Haridas S."/>
            <person name="Kuo A."/>
            <person name="Salamov A."/>
            <person name="Ahrendt S.R."/>
            <person name="Lipzen A."/>
            <person name="Sullivan W."/>
            <person name="Andreopoulos W.B."/>
            <person name="Clum A."/>
            <person name="Lindquist E."/>
            <person name="Daum C."/>
            <person name="Ramamoorthy G.K."/>
            <person name="Gryganskyi A."/>
            <person name="Culley D."/>
            <person name="Magnuson J.K."/>
            <person name="James T.Y."/>
            <person name="O'Malley M.A."/>
            <person name="Stajich J.E."/>
            <person name="Spatafora J.W."/>
            <person name="Visel A."/>
            <person name="Grigoriev I.V."/>
        </authorList>
    </citation>
    <scope>NUCLEOTIDE SEQUENCE [LARGE SCALE GENOMIC DNA]</scope>
    <source>
        <strain evidence="13 14">PL171</strain>
    </source>
</reference>
<evidence type="ECO:0000256" key="1">
    <source>
        <dbReference type="ARBA" id="ARBA00004651"/>
    </source>
</evidence>
<evidence type="ECO:0000256" key="6">
    <source>
        <dbReference type="ARBA" id="ARBA00022692"/>
    </source>
</evidence>
<evidence type="ECO:0000256" key="10">
    <source>
        <dbReference type="SAM" id="MobiDB-lite"/>
    </source>
</evidence>
<feature type="region of interest" description="Disordered" evidence="10">
    <location>
        <begin position="1"/>
        <end position="156"/>
    </location>
</feature>
<keyword evidence="9" id="KW-0325">Glycoprotein</keyword>
<evidence type="ECO:0000256" key="11">
    <source>
        <dbReference type="SAM" id="Phobius"/>
    </source>
</evidence>
<dbReference type="GO" id="GO:0004100">
    <property type="term" value="F:chitin synthase activity"/>
    <property type="evidence" value="ECO:0007669"/>
    <property type="project" value="UniProtKB-EC"/>
</dbReference>
<evidence type="ECO:0000256" key="7">
    <source>
        <dbReference type="ARBA" id="ARBA00022989"/>
    </source>
</evidence>
<keyword evidence="7 11" id="KW-1133">Transmembrane helix</keyword>
<feature type="compositionally biased region" description="Polar residues" evidence="10">
    <location>
        <begin position="324"/>
        <end position="333"/>
    </location>
</feature>
<feature type="compositionally biased region" description="Low complexity" evidence="10">
    <location>
        <begin position="33"/>
        <end position="45"/>
    </location>
</feature>
<dbReference type="GO" id="GO:0006031">
    <property type="term" value="P:chitin biosynthetic process"/>
    <property type="evidence" value="ECO:0007669"/>
    <property type="project" value="TreeGrafter"/>
</dbReference>